<evidence type="ECO:0000313" key="3">
    <source>
        <dbReference type="Proteomes" id="UP000831460"/>
    </source>
</evidence>
<name>A0ABY4BP74_9FLAO</name>
<reference evidence="2 3" key="1">
    <citation type="submission" date="2022-03" db="EMBL/GenBank/DDBJ databases">
        <title>Chryseobacterium sp. isolated from particulate matters in swine house.</title>
        <authorList>
            <person name="Won M."/>
            <person name="Kim S.-J."/>
            <person name="Kwon S.-W."/>
        </authorList>
    </citation>
    <scope>NUCLEOTIDE SEQUENCE [LARGE SCALE GENOMIC DNA]</scope>
    <source>
        <strain evidence="2 3">SC2-2</strain>
    </source>
</reference>
<proteinExistence type="predicted"/>
<keyword evidence="3" id="KW-1185">Reference proteome</keyword>
<protein>
    <recommendedName>
        <fullName evidence="4">DUF748 domain-containing protein</fullName>
    </recommendedName>
</protein>
<evidence type="ECO:0008006" key="4">
    <source>
        <dbReference type="Google" id="ProtNLM"/>
    </source>
</evidence>
<dbReference type="EMBL" id="CP094532">
    <property type="protein sequence ID" value="UOE40999.1"/>
    <property type="molecule type" value="Genomic_DNA"/>
</dbReference>
<evidence type="ECO:0000313" key="2">
    <source>
        <dbReference type="EMBL" id="UOE40999.1"/>
    </source>
</evidence>
<evidence type="ECO:0000256" key="1">
    <source>
        <dbReference type="SAM" id="Phobius"/>
    </source>
</evidence>
<sequence length="884" mass="100874">MRKNYLRIFATVLGIFVLLFLVANFGLNYWLKTNLPNYLKNNSDYIISYKSLDVDLGTGNIFSTGISINSKNPQNQNVIGLQGTVDTLSISRLGIYDAIFRKRINSSDLLMKNPRLNIILAKPVDEKTGKKRNPVVFENIKISDGDIQIFRFNKQKFLSVSKLNLDVENLQMTEESVEEKLPIVFDKYEISGKDFFFRPDNVYAFTAKYVTTKDNQMSIKDFAMVPLLSYQNFRRFYPKKRNLFDFKSSEMEFKDIHLKKNKISLTNLRFEYPELKVFTTNSNSASKEKSFKYKLELENAAMNNAKVNILQPDGNPLFTAGNLNVNIDRFVMDDESAKGNIPFNYDDFRIKGQNIIFNSNRENVKISAMAINPKSADLRNISVKPTVSVSDKALMDLNAKQINLKIKEWNLLNSKLKLDVQNVLVNGLNGKVTAPKNPNKKKPDYGGIQFPLRIRNIDLRNSNLVFDNQDKPLVFNDLNAKIQNLEMNEKTVLEKIPFKTDNYTLTTKNFSYRINQFYQMNIGVLTQNKNSLQVNNFSLKPLVSRAQFIRMIPAEKDLYDLKVNQISAKGNWDLGWENKYLDASQVTLNGVNANIFRSKIPKDDLTEKPLYSKLLRSIKFPVFVQNLDLRNSLLVYEEDTKKSDGPGKLIFSNFNMNVKNLNSGKSKGKPTLVPITINCRFMDASPMNVKWNFDTAKMDDAFSISGNISSLPASEINPFIEPYLKIRATGNISDLRFEFDGNKSGLDGGLRMKHQKLQVALLKSTGEKDKILSAVANVFVKSNSGDYPESVSVENVQRDPTKSFFNLFWRGIEQGLKKTLIGKNAPQTETKIRNTVEATKTTVTQTKSDFKHATTEVKGKVQEVKESVKEKGFLRGIFKKKFEK</sequence>
<keyword evidence="1" id="KW-1133">Transmembrane helix</keyword>
<dbReference type="RefSeq" id="WP_243549217.1">
    <property type="nucleotide sequence ID" value="NZ_CP094532.1"/>
</dbReference>
<keyword evidence="1" id="KW-0472">Membrane</keyword>
<feature type="transmembrane region" description="Helical" evidence="1">
    <location>
        <begin position="12"/>
        <end position="31"/>
    </location>
</feature>
<dbReference type="Proteomes" id="UP000831460">
    <property type="component" value="Chromosome"/>
</dbReference>
<gene>
    <name evidence="2" type="ORF">MTP09_14010</name>
</gene>
<organism evidence="2 3">
    <name type="scientific">Chryseobacterium suipulveris</name>
    <dbReference type="NCBI Taxonomy" id="2929800"/>
    <lineage>
        <taxon>Bacteria</taxon>
        <taxon>Pseudomonadati</taxon>
        <taxon>Bacteroidota</taxon>
        <taxon>Flavobacteriia</taxon>
        <taxon>Flavobacteriales</taxon>
        <taxon>Weeksellaceae</taxon>
        <taxon>Chryseobacterium group</taxon>
        <taxon>Chryseobacterium</taxon>
    </lineage>
</organism>
<keyword evidence="1" id="KW-0812">Transmembrane</keyword>
<accession>A0ABY4BP74</accession>